<keyword evidence="2" id="KW-0067">ATP-binding</keyword>
<keyword evidence="3" id="KW-1185">Reference proteome</keyword>
<comment type="caution">
    <text evidence="2">The sequence shown here is derived from an EMBL/GenBank/DDBJ whole genome shotgun (WGS) entry which is preliminary data.</text>
</comment>
<protein>
    <submittedName>
        <fullName evidence="2">ATP-binding protein</fullName>
    </submittedName>
</protein>
<evidence type="ECO:0000313" key="2">
    <source>
        <dbReference type="EMBL" id="MCO1661163.1"/>
    </source>
</evidence>
<reference evidence="2" key="1">
    <citation type="submission" date="2021-04" db="EMBL/GenBank/DDBJ databases">
        <title>Pseudonocardia sp. nov., isolated from sandy soil of mangrove forest.</title>
        <authorList>
            <person name="Zan Z."/>
            <person name="Huang R."/>
            <person name="Liu W."/>
        </authorList>
    </citation>
    <scope>NUCLEOTIDE SEQUENCE</scope>
    <source>
        <strain evidence="2">S2-4</strain>
    </source>
</reference>
<dbReference type="Proteomes" id="UP001165283">
    <property type="component" value="Unassembled WGS sequence"/>
</dbReference>
<name>A0ABT1ADT4_9PSEU</name>
<dbReference type="GO" id="GO:0005524">
    <property type="term" value="F:ATP binding"/>
    <property type="evidence" value="ECO:0007669"/>
    <property type="project" value="UniProtKB-KW"/>
</dbReference>
<proteinExistence type="predicted"/>
<dbReference type="RefSeq" id="WP_252446670.1">
    <property type="nucleotide sequence ID" value="NZ_JAGSOV010000113.1"/>
</dbReference>
<dbReference type="Gene3D" id="1.10.10.10">
    <property type="entry name" value="Winged helix-like DNA-binding domain superfamily/Winged helix DNA-binding domain"/>
    <property type="match status" value="1"/>
</dbReference>
<evidence type="ECO:0000313" key="3">
    <source>
        <dbReference type="Proteomes" id="UP001165283"/>
    </source>
</evidence>
<dbReference type="InterPro" id="IPR036388">
    <property type="entry name" value="WH-like_DNA-bd_sf"/>
</dbReference>
<dbReference type="InterPro" id="IPR005158">
    <property type="entry name" value="BTAD"/>
</dbReference>
<evidence type="ECO:0000259" key="1">
    <source>
        <dbReference type="Pfam" id="PF03704"/>
    </source>
</evidence>
<sequence>MVDDELRVIGNVELRAGGELVELAPQLAKALAVLVAARPGQGVPRADLVDALWPAAPDTDRLWPVVSKLRLALRRVGLTVTSGRGNAGYRLEPLPGPGGVEPAAILDTTAVVALTDRAERLLEDADPAEAARVLAGAAARWRGEPFTVGDDWPLPRICRLAAQRLDTQQRRLAKLWVRADLLTADFAALDWIDQDKALAAALDGDREVWLLRFLSTLVENGAPAAEAMLEELRPRWGYEDPTVARAAQLIELGEHGAVPVPPPIPQAAEPGPHRAALEAFVASIRAREAELLNVVGPTGPARLATVDELAALAAAAGVWVVREVCDAADDLAPGRQLMRDLWAAALTDPRFAPDTDRALLTNLVASPRPSGGFRPAKPNRLVDAAVGVVSALARNRPVLVVIDDAHRMTALAAELTEQIRSRLSGAAVGFCVAGADPGPFAGRAGGTVLAVAGEPGAPQPTVSDWLAAAAVTAVDLRIDPVVVTAVLGVRAERADAGLALAVRTGAVVADDGVRFARAAARDAVLAQLAAEPGRARRLHAAAYRHLAGTPDVDLAGAARHALAARPDVPDDEVAAACLAAARGEHDVRRLDTAIELATRGLALTADPALRFALHIAQGDARHDRADMHAAETAFRAAYEEAGGCPRQRAVAAIRLGRRWTDPGRVDRSLLHMLGTARDELVASAELDADREAHELWLLLNATLAHWTTMGLLPDGPVLEDPEPVVLARATLDALIPDTDPEVACEVLTECRYALFDYAPPAELRRISARMEEVSAAATSALFRGEALMQSVVDHLRLGDMIAAHRTSELHRALVEETAAGMGPWSQLSLDTVFDLWDGDLADAEARILGPQKAMLEENQRDVSDSMQQTWMGQLSWLRYQQGRMPELAGILRLAERRQYFVLWAPAIALMWGEVEQPAAAVDQLAATLDLTADLRALPPHGLAVPTLAVAAEAINSLDGFRNDRLDVDGLARRVDALLEPHTEEIALGGWPTLLVGPVHRARGLLALALGEPDRALEHFDLGIRKVGASAGQLAWLRLHQGRALIARGGPGDARRAREVLEAALDTATAKGLGALAPRARRHLDALSG</sequence>
<gene>
    <name evidence="2" type="ORF">KDL28_39570</name>
</gene>
<feature type="domain" description="Bacterial transcriptional activator" evidence="1">
    <location>
        <begin position="106"/>
        <end position="176"/>
    </location>
</feature>
<accession>A0ABT1ADT4</accession>
<keyword evidence="2" id="KW-0547">Nucleotide-binding</keyword>
<organism evidence="2 3">
    <name type="scientific">Pseudonocardia humida</name>
    <dbReference type="NCBI Taxonomy" id="2800819"/>
    <lineage>
        <taxon>Bacteria</taxon>
        <taxon>Bacillati</taxon>
        <taxon>Actinomycetota</taxon>
        <taxon>Actinomycetes</taxon>
        <taxon>Pseudonocardiales</taxon>
        <taxon>Pseudonocardiaceae</taxon>
        <taxon>Pseudonocardia</taxon>
    </lineage>
</organism>
<dbReference type="EMBL" id="JAGSOV010000113">
    <property type="protein sequence ID" value="MCO1661163.1"/>
    <property type="molecule type" value="Genomic_DNA"/>
</dbReference>
<dbReference type="Pfam" id="PF03704">
    <property type="entry name" value="BTAD"/>
    <property type="match status" value="1"/>
</dbReference>